<organism evidence="1 2">
    <name type="scientific">Streptomyces lutosisoli</name>
    <dbReference type="NCBI Taxonomy" id="2665721"/>
    <lineage>
        <taxon>Bacteria</taxon>
        <taxon>Bacillati</taxon>
        <taxon>Actinomycetota</taxon>
        <taxon>Actinomycetes</taxon>
        <taxon>Kitasatosporales</taxon>
        <taxon>Streptomycetaceae</taxon>
        <taxon>Streptomyces</taxon>
    </lineage>
</organism>
<evidence type="ECO:0000313" key="1">
    <source>
        <dbReference type="EMBL" id="MFD0287574.1"/>
    </source>
</evidence>
<dbReference type="RefSeq" id="WP_381301519.1">
    <property type="nucleotide sequence ID" value="NZ_JBHTEC010000002.1"/>
</dbReference>
<sequence>MVQDRDFVIELDGQPGSYRLHVSSPAGDDSVDLDFDPASLGVDLDALQVRVLASAASSRAVVPELERPLRKVGQALFAAVFQASSGALFLSSRNDVERAGGRLRIVLRLHPAELAVLPWELMLSDHYGGYLCRRSSMVRYVEAPEPLQPLTVAPPLRVLGMTALPAELAPLDAEAEQHRIRQLLARSPRPCQVRLGARLELGSSAGRAICGLPGLPLHRPRRVRYHQGRGRDRVY</sequence>
<dbReference type="EMBL" id="JBHTEC010000002">
    <property type="protein sequence ID" value="MFD0287574.1"/>
    <property type="molecule type" value="Genomic_DNA"/>
</dbReference>
<keyword evidence="2" id="KW-1185">Reference proteome</keyword>
<dbReference type="Proteomes" id="UP001596957">
    <property type="component" value="Unassembled WGS sequence"/>
</dbReference>
<evidence type="ECO:0000313" key="2">
    <source>
        <dbReference type="Proteomes" id="UP001596957"/>
    </source>
</evidence>
<comment type="caution">
    <text evidence="1">The sequence shown here is derived from an EMBL/GenBank/DDBJ whole genome shotgun (WGS) entry which is preliminary data.</text>
</comment>
<gene>
    <name evidence="1" type="ORF">ACFQZP_39265</name>
</gene>
<proteinExistence type="predicted"/>
<accession>A0ABW2VUC7</accession>
<protein>
    <submittedName>
        <fullName evidence="1">Uncharacterized protein</fullName>
    </submittedName>
</protein>
<reference evidence="2" key="1">
    <citation type="journal article" date="2019" name="Int. J. Syst. Evol. Microbiol.">
        <title>The Global Catalogue of Microorganisms (GCM) 10K type strain sequencing project: providing services to taxonomists for standard genome sequencing and annotation.</title>
        <authorList>
            <consortium name="The Broad Institute Genomics Platform"/>
            <consortium name="The Broad Institute Genome Sequencing Center for Infectious Disease"/>
            <person name="Wu L."/>
            <person name="Ma J."/>
        </authorList>
    </citation>
    <scope>NUCLEOTIDE SEQUENCE [LARGE SCALE GENOMIC DNA]</scope>
    <source>
        <strain evidence="2">CGMCC 4.7198</strain>
    </source>
</reference>
<name>A0ABW2VUC7_9ACTN</name>